<accession>A0A0B2UVA7</accession>
<dbReference type="AlphaFoldDB" id="A0A0B2UVA7"/>
<evidence type="ECO:0000313" key="2">
    <source>
        <dbReference type="EMBL" id="KHN75046.1"/>
    </source>
</evidence>
<protein>
    <submittedName>
        <fullName evidence="2">Uncharacterized protein</fullName>
    </submittedName>
</protein>
<keyword evidence="1" id="KW-0472">Membrane</keyword>
<keyword evidence="3" id="KW-1185">Reference proteome</keyword>
<evidence type="ECO:0000256" key="1">
    <source>
        <dbReference type="SAM" id="Phobius"/>
    </source>
</evidence>
<organism evidence="2 3">
    <name type="scientific">Toxocara canis</name>
    <name type="common">Canine roundworm</name>
    <dbReference type="NCBI Taxonomy" id="6265"/>
    <lineage>
        <taxon>Eukaryota</taxon>
        <taxon>Metazoa</taxon>
        <taxon>Ecdysozoa</taxon>
        <taxon>Nematoda</taxon>
        <taxon>Chromadorea</taxon>
        <taxon>Rhabditida</taxon>
        <taxon>Spirurina</taxon>
        <taxon>Ascaridomorpha</taxon>
        <taxon>Ascaridoidea</taxon>
        <taxon>Toxocaridae</taxon>
        <taxon>Toxocara</taxon>
    </lineage>
</organism>
<gene>
    <name evidence="2" type="ORF">Tcan_12600</name>
</gene>
<reference evidence="2 3" key="1">
    <citation type="submission" date="2014-11" db="EMBL/GenBank/DDBJ databases">
        <title>Genetic blueprint of the zoonotic pathogen Toxocara canis.</title>
        <authorList>
            <person name="Zhu X.-Q."/>
            <person name="Korhonen P.K."/>
            <person name="Cai H."/>
            <person name="Young N.D."/>
            <person name="Nejsum P."/>
            <person name="von Samson-Himmelstjerna G."/>
            <person name="Boag P.R."/>
            <person name="Tan P."/>
            <person name="Li Q."/>
            <person name="Min J."/>
            <person name="Yang Y."/>
            <person name="Wang X."/>
            <person name="Fang X."/>
            <person name="Hall R.S."/>
            <person name="Hofmann A."/>
            <person name="Sternberg P.W."/>
            <person name="Jex A.R."/>
            <person name="Gasser R.B."/>
        </authorList>
    </citation>
    <scope>NUCLEOTIDE SEQUENCE [LARGE SCALE GENOMIC DNA]</scope>
    <source>
        <strain evidence="2">PN_DK_2014</strain>
    </source>
</reference>
<proteinExistence type="predicted"/>
<keyword evidence="1" id="KW-1133">Transmembrane helix</keyword>
<dbReference type="Proteomes" id="UP000031036">
    <property type="component" value="Unassembled WGS sequence"/>
</dbReference>
<comment type="caution">
    <text evidence="2">The sequence shown here is derived from an EMBL/GenBank/DDBJ whole genome shotgun (WGS) entry which is preliminary data.</text>
</comment>
<evidence type="ECO:0000313" key="3">
    <source>
        <dbReference type="Proteomes" id="UP000031036"/>
    </source>
</evidence>
<feature type="transmembrane region" description="Helical" evidence="1">
    <location>
        <begin position="27"/>
        <end position="47"/>
    </location>
</feature>
<name>A0A0B2UVA7_TOXCA</name>
<dbReference type="OrthoDB" id="5815737at2759"/>
<dbReference type="EMBL" id="JPKZ01002784">
    <property type="protein sequence ID" value="KHN75046.1"/>
    <property type="molecule type" value="Genomic_DNA"/>
</dbReference>
<feature type="transmembrane region" description="Helical" evidence="1">
    <location>
        <begin position="53"/>
        <end position="76"/>
    </location>
</feature>
<keyword evidence="1" id="KW-0812">Transmembrane</keyword>
<sequence>MKRSRPATHLINAAAYGPRQRLDRLHVCLLSFMYLPIYCLSYIYLLACFYKSAMFVVLIGALAIASVWAAAAIMPVTVGGDAVIKFGSEVKEILQIVGGPLEREPIIKDGKLTELGHQKFGDRATFVDGTLTIHKIQQSDLTDYFYHIANKPMVITLQAKE</sequence>